<evidence type="ECO:0000256" key="1">
    <source>
        <dbReference type="SAM" id="MobiDB-lite"/>
    </source>
</evidence>
<comment type="caution">
    <text evidence="2">The sequence shown here is derived from an EMBL/GenBank/DDBJ whole genome shotgun (WGS) entry which is preliminary data.</text>
</comment>
<organism evidence="2 3">
    <name type="scientific">Ascosphaera apis ARSEF 7405</name>
    <dbReference type="NCBI Taxonomy" id="392613"/>
    <lineage>
        <taxon>Eukaryota</taxon>
        <taxon>Fungi</taxon>
        <taxon>Dikarya</taxon>
        <taxon>Ascomycota</taxon>
        <taxon>Pezizomycotina</taxon>
        <taxon>Eurotiomycetes</taxon>
        <taxon>Eurotiomycetidae</taxon>
        <taxon>Onygenales</taxon>
        <taxon>Ascosphaeraceae</taxon>
        <taxon>Ascosphaera</taxon>
    </lineage>
</organism>
<gene>
    <name evidence="2" type="ORF">AAP_00787</name>
</gene>
<keyword evidence="3" id="KW-1185">Reference proteome</keyword>
<sequence>MTEKRAFLACVPCIVAGSHTIDHRCHKRGKMPCASCQGKQECTQIPPEFEKEKNDVLQMQKEYDEGLNQFVKDNCRAEFNELMVPLKKRLEKWFAEELKQRQELAKQREEEEMRRQAEAEKAAEEERKAEEERMLKERMDFLHEYLVGQKMLEDKTPPQRIAITTQPLSVKVENIESLLERLVQSQEAMAAAMQRHADAAIQNSESWAKWFELEDKKRKRGDVEEDCNDEKCGQIDEDRNAGGDKMDMQE</sequence>
<feature type="region of interest" description="Disordered" evidence="1">
    <location>
        <begin position="216"/>
        <end position="250"/>
    </location>
</feature>
<reference evidence="2 3" key="1">
    <citation type="journal article" date="2016" name="Genome Biol. Evol.">
        <title>Divergent and convergent evolution of fungal pathogenicity.</title>
        <authorList>
            <person name="Shang Y."/>
            <person name="Xiao G."/>
            <person name="Zheng P."/>
            <person name="Cen K."/>
            <person name="Zhan S."/>
            <person name="Wang C."/>
        </authorList>
    </citation>
    <scope>NUCLEOTIDE SEQUENCE [LARGE SCALE GENOMIC DNA]</scope>
    <source>
        <strain evidence="2 3">ARSEF 7405</strain>
    </source>
</reference>
<feature type="region of interest" description="Disordered" evidence="1">
    <location>
        <begin position="106"/>
        <end position="130"/>
    </location>
</feature>
<dbReference type="Proteomes" id="UP000242877">
    <property type="component" value="Unassembled WGS sequence"/>
</dbReference>
<dbReference type="VEuPathDB" id="FungiDB:AAP_00787"/>
<protein>
    <submittedName>
        <fullName evidence="2">Uncharacterized protein</fullName>
    </submittedName>
</protein>
<feature type="compositionally biased region" description="Basic and acidic residues" evidence="1">
    <location>
        <begin position="229"/>
        <end position="250"/>
    </location>
</feature>
<evidence type="ECO:0000313" key="2">
    <source>
        <dbReference type="EMBL" id="KZZ97144.1"/>
    </source>
</evidence>
<proteinExistence type="predicted"/>
<dbReference type="AlphaFoldDB" id="A0A168CY14"/>
<accession>A0A168CY14</accession>
<name>A0A168CY14_9EURO</name>
<evidence type="ECO:0000313" key="3">
    <source>
        <dbReference type="Proteomes" id="UP000242877"/>
    </source>
</evidence>
<dbReference type="EMBL" id="AZGZ01000002">
    <property type="protein sequence ID" value="KZZ97144.1"/>
    <property type="molecule type" value="Genomic_DNA"/>
</dbReference>